<dbReference type="EMBL" id="BRYB01006032">
    <property type="protein sequence ID" value="GMI32316.1"/>
    <property type="molecule type" value="Genomic_DNA"/>
</dbReference>
<keyword evidence="2" id="KW-1185">Reference proteome</keyword>
<accession>A0ABQ6MU11</accession>
<name>A0ABQ6MU11_9STRA</name>
<protein>
    <submittedName>
        <fullName evidence="1">Uncharacterized protein</fullName>
    </submittedName>
</protein>
<dbReference type="Proteomes" id="UP001165060">
    <property type="component" value="Unassembled WGS sequence"/>
</dbReference>
<reference evidence="1 2" key="1">
    <citation type="journal article" date="2023" name="Commun. Biol.">
        <title>Genome analysis of Parmales, the sister group of diatoms, reveals the evolutionary specialization of diatoms from phago-mixotrophs to photoautotrophs.</title>
        <authorList>
            <person name="Ban H."/>
            <person name="Sato S."/>
            <person name="Yoshikawa S."/>
            <person name="Yamada K."/>
            <person name="Nakamura Y."/>
            <person name="Ichinomiya M."/>
            <person name="Sato N."/>
            <person name="Blanc-Mathieu R."/>
            <person name="Endo H."/>
            <person name="Kuwata A."/>
            <person name="Ogata H."/>
        </authorList>
    </citation>
    <scope>NUCLEOTIDE SEQUENCE [LARGE SCALE GENOMIC DNA]</scope>
</reference>
<evidence type="ECO:0000313" key="2">
    <source>
        <dbReference type="Proteomes" id="UP001165060"/>
    </source>
</evidence>
<evidence type="ECO:0000313" key="1">
    <source>
        <dbReference type="EMBL" id="GMI32316.1"/>
    </source>
</evidence>
<gene>
    <name evidence="1" type="ORF">TeGR_g634</name>
</gene>
<sequence length="126" mass="13220">MAINEAEHLSSLGTGYCVTVSDTPDAAAAYRAAMSALLSYMGVANEPVNSGKTSYLSEPNFLYEIEENEPPDFLQTSLSHCARSCDAFRPVAAGSPERVLLVKAMDLTGLNDGQLGANAMGADLTA</sequence>
<proteinExistence type="predicted"/>
<comment type="caution">
    <text evidence="1">The sequence shown here is derived from an EMBL/GenBank/DDBJ whole genome shotgun (WGS) entry which is preliminary data.</text>
</comment>
<organism evidence="1 2">
    <name type="scientific">Tetraparma gracilis</name>
    <dbReference type="NCBI Taxonomy" id="2962635"/>
    <lineage>
        <taxon>Eukaryota</taxon>
        <taxon>Sar</taxon>
        <taxon>Stramenopiles</taxon>
        <taxon>Ochrophyta</taxon>
        <taxon>Bolidophyceae</taxon>
        <taxon>Parmales</taxon>
        <taxon>Triparmaceae</taxon>
        <taxon>Tetraparma</taxon>
    </lineage>
</organism>